<evidence type="ECO:0000313" key="14">
    <source>
        <dbReference type="EMBL" id="KRL13121.1"/>
    </source>
</evidence>
<keyword evidence="10 12" id="KW-0057">Aromatic amino acid biosynthesis</keyword>
<name>A0A0R1MYL2_9LACO</name>
<dbReference type="CDD" id="cd07304">
    <property type="entry name" value="Chorismate_synthase"/>
    <property type="match status" value="1"/>
</dbReference>
<feature type="binding site" evidence="12">
    <location>
        <position position="348"/>
    </location>
    <ligand>
        <name>FMN</name>
        <dbReference type="ChEBI" id="CHEBI:58210"/>
    </ligand>
</feature>
<keyword evidence="11 12" id="KW-0456">Lyase</keyword>
<evidence type="ECO:0000256" key="9">
    <source>
        <dbReference type="ARBA" id="ARBA00022857"/>
    </source>
</evidence>
<evidence type="ECO:0000256" key="7">
    <source>
        <dbReference type="ARBA" id="ARBA00022643"/>
    </source>
</evidence>
<evidence type="ECO:0000256" key="2">
    <source>
        <dbReference type="ARBA" id="ARBA00008014"/>
    </source>
</evidence>
<dbReference type="GO" id="GO:0009423">
    <property type="term" value="P:chorismate biosynthetic process"/>
    <property type="evidence" value="ECO:0007669"/>
    <property type="project" value="UniProtKB-UniRule"/>
</dbReference>
<dbReference type="InterPro" id="IPR000453">
    <property type="entry name" value="Chorismate_synth"/>
</dbReference>
<dbReference type="GO" id="GO:0005829">
    <property type="term" value="C:cytosol"/>
    <property type="evidence" value="ECO:0007669"/>
    <property type="project" value="TreeGrafter"/>
</dbReference>
<dbReference type="PANTHER" id="PTHR21085:SF0">
    <property type="entry name" value="CHORISMATE SYNTHASE"/>
    <property type="match status" value="1"/>
</dbReference>
<dbReference type="UniPathway" id="UPA00053">
    <property type="reaction ID" value="UER00090"/>
</dbReference>
<proteinExistence type="inferred from homology"/>
<dbReference type="GO" id="GO:0009073">
    <property type="term" value="P:aromatic amino acid family biosynthetic process"/>
    <property type="evidence" value="ECO:0007669"/>
    <property type="project" value="UniProtKB-KW"/>
</dbReference>
<comment type="function">
    <text evidence="12">Catalyzes the anti-1,4-elimination of the C-3 phosphate and the C-6 proR hydrogen from 5-enolpyruvylshikimate-3-phosphate (EPSP) to yield chorismate, which is the branch point compound that serves as the starting substrate for the three terminal pathways of aromatic amino acid biosynthesis. This reaction introduces a second double bond into the aromatic ring system.</text>
</comment>
<organism evidence="14 15">
    <name type="scientific">Schleiferilactobacillus perolens DSM 12744</name>
    <dbReference type="NCBI Taxonomy" id="1423792"/>
    <lineage>
        <taxon>Bacteria</taxon>
        <taxon>Bacillati</taxon>
        <taxon>Bacillota</taxon>
        <taxon>Bacilli</taxon>
        <taxon>Lactobacillales</taxon>
        <taxon>Lactobacillaceae</taxon>
        <taxon>Schleiferilactobacillus</taxon>
    </lineage>
</organism>
<feature type="binding site" evidence="12">
    <location>
        <position position="58"/>
    </location>
    <ligand>
        <name>NADP(+)</name>
        <dbReference type="ChEBI" id="CHEBI:58349"/>
    </ligand>
</feature>
<comment type="subunit">
    <text evidence="3 12">Homotetramer.</text>
</comment>
<evidence type="ECO:0000256" key="10">
    <source>
        <dbReference type="ARBA" id="ARBA00023141"/>
    </source>
</evidence>
<feature type="binding site" evidence="12">
    <location>
        <position position="52"/>
    </location>
    <ligand>
        <name>NADP(+)</name>
        <dbReference type="ChEBI" id="CHEBI:58349"/>
    </ligand>
</feature>
<evidence type="ECO:0000256" key="8">
    <source>
        <dbReference type="ARBA" id="ARBA00022827"/>
    </source>
</evidence>
<evidence type="ECO:0000256" key="6">
    <source>
        <dbReference type="ARBA" id="ARBA00022630"/>
    </source>
</evidence>
<keyword evidence="7 12" id="KW-0288">FMN</keyword>
<keyword evidence="8 12" id="KW-0274">FAD</keyword>
<evidence type="ECO:0000256" key="3">
    <source>
        <dbReference type="ARBA" id="ARBA00011881"/>
    </source>
</evidence>
<gene>
    <name evidence="12" type="primary">aroC</name>
    <name evidence="14" type="ORF">FD09_GL002665</name>
</gene>
<evidence type="ECO:0000256" key="13">
    <source>
        <dbReference type="RuleBase" id="RU000605"/>
    </source>
</evidence>
<feature type="binding site" evidence="12">
    <location>
        <begin position="322"/>
        <end position="326"/>
    </location>
    <ligand>
        <name>FMN</name>
        <dbReference type="ChEBI" id="CHEBI:58210"/>
    </ligand>
</feature>
<keyword evidence="15" id="KW-1185">Reference proteome</keyword>
<dbReference type="PROSITE" id="PS00787">
    <property type="entry name" value="CHORISMATE_SYNTHASE_1"/>
    <property type="match status" value="1"/>
</dbReference>
<evidence type="ECO:0000313" key="15">
    <source>
        <dbReference type="Proteomes" id="UP000051330"/>
    </source>
</evidence>
<dbReference type="Proteomes" id="UP000051330">
    <property type="component" value="Unassembled WGS sequence"/>
</dbReference>
<dbReference type="HAMAP" id="MF_00300">
    <property type="entry name" value="Chorismate_synth"/>
    <property type="match status" value="1"/>
</dbReference>
<accession>A0A0R1MYL2</accession>
<evidence type="ECO:0000256" key="11">
    <source>
        <dbReference type="ARBA" id="ARBA00023239"/>
    </source>
</evidence>
<feature type="binding site" evidence="12">
    <location>
        <begin position="141"/>
        <end position="143"/>
    </location>
    <ligand>
        <name>FMN</name>
        <dbReference type="ChEBI" id="CHEBI:58210"/>
    </ligand>
</feature>
<dbReference type="Pfam" id="PF01264">
    <property type="entry name" value="Chorismate_synt"/>
    <property type="match status" value="1"/>
</dbReference>
<dbReference type="GO" id="GO:0010181">
    <property type="term" value="F:FMN binding"/>
    <property type="evidence" value="ECO:0007669"/>
    <property type="project" value="TreeGrafter"/>
</dbReference>
<dbReference type="NCBIfam" id="TIGR00033">
    <property type="entry name" value="aroC"/>
    <property type="match status" value="1"/>
</dbReference>
<dbReference type="FunFam" id="3.60.150.10:FF:000002">
    <property type="entry name" value="Chorismate synthase"/>
    <property type="match status" value="1"/>
</dbReference>
<dbReference type="EMBL" id="AZEC01000005">
    <property type="protein sequence ID" value="KRL13121.1"/>
    <property type="molecule type" value="Genomic_DNA"/>
</dbReference>
<evidence type="ECO:0000256" key="4">
    <source>
        <dbReference type="ARBA" id="ARBA00013036"/>
    </source>
</evidence>
<comment type="cofactor">
    <cofactor evidence="12 13">
        <name>FMNH2</name>
        <dbReference type="ChEBI" id="CHEBI:57618"/>
    </cofactor>
    <text evidence="12 13">Reduced FMN (FMNH(2)).</text>
</comment>
<comment type="caution">
    <text evidence="14">The sequence shown here is derived from an EMBL/GenBank/DDBJ whole genome shotgun (WGS) entry which is preliminary data.</text>
</comment>
<dbReference type="AlphaFoldDB" id="A0A0R1MYL2"/>
<keyword evidence="9 12" id="KW-0521">NADP</keyword>
<sequence>MLETLKKEDEVRQMEYLTAGESHGPMLTGIVSGLPANLPISIAAINHQLAIRQNGYGRGGRMKIEHDTVSITAGMRAGLTTGSPLALLIQNRDYRHWEEIMGATATNPKQEKVVTRPRPGHADLVGGKKYDQADLRNILERASARSTAMIVAIGNVAAQLLAQLNIHALGFVTGIGGHQLTDWPAESISDLTEKVEQNDLRLPDPGQLTAYHTVVDAARAAHTTIGGQIDVRVEGLVPGLGSMQNWAQRLDGKLAGALVRIPAIKAVSFGDGVTLGEMSGAIAQDDITWTPTQGYGRSTNHLGGLEGGMTNGQPLLIHATMKPIPTQPRGLPTIDIHTHTPTQAVNERADVTAVPAASLVAQAMVQITLAQEILDEFSSATLADLQASYQDFGTRQWDRRNS</sequence>
<dbReference type="PANTHER" id="PTHR21085">
    <property type="entry name" value="CHORISMATE SYNTHASE"/>
    <property type="match status" value="1"/>
</dbReference>
<keyword evidence="6 12" id="KW-0285">Flavoprotein</keyword>
<comment type="similarity">
    <text evidence="2 12 13">Belongs to the chorismate synthase family.</text>
</comment>
<dbReference type="GO" id="GO:0008652">
    <property type="term" value="P:amino acid biosynthetic process"/>
    <property type="evidence" value="ECO:0007669"/>
    <property type="project" value="UniProtKB-KW"/>
</dbReference>
<dbReference type="PATRIC" id="fig|1423792.3.peg.2717"/>
<dbReference type="Gene3D" id="3.60.150.10">
    <property type="entry name" value="Chorismate synthase AroC"/>
    <property type="match status" value="1"/>
</dbReference>
<comment type="caution">
    <text evidence="12">Lacks conserved residue(s) required for the propagation of feature annotation.</text>
</comment>
<comment type="pathway">
    <text evidence="1 12 13">Metabolic intermediate biosynthesis; chorismate biosynthesis; chorismate from D-erythrose 4-phosphate and phosphoenolpyruvate: step 7/7.</text>
</comment>
<dbReference type="NCBIfam" id="NF003793">
    <property type="entry name" value="PRK05382.1"/>
    <property type="match status" value="1"/>
</dbReference>
<evidence type="ECO:0000256" key="12">
    <source>
        <dbReference type="HAMAP-Rule" id="MF_00300"/>
    </source>
</evidence>
<dbReference type="SUPFAM" id="SSF103263">
    <property type="entry name" value="Chorismate synthase, AroC"/>
    <property type="match status" value="1"/>
</dbReference>
<dbReference type="GO" id="GO:0004107">
    <property type="term" value="F:chorismate synthase activity"/>
    <property type="evidence" value="ECO:0007669"/>
    <property type="project" value="UniProtKB-UniRule"/>
</dbReference>
<dbReference type="STRING" id="1423792.FD09_GL002665"/>
<feature type="binding site" evidence="12">
    <location>
        <position position="307"/>
    </location>
    <ligand>
        <name>FMN</name>
        <dbReference type="ChEBI" id="CHEBI:58210"/>
    </ligand>
</feature>
<dbReference type="InterPro" id="IPR035904">
    <property type="entry name" value="Chorismate_synth_AroC_sf"/>
</dbReference>
<dbReference type="PIRSF" id="PIRSF001456">
    <property type="entry name" value="Chorismate_synth"/>
    <property type="match status" value="1"/>
</dbReference>
<comment type="catalytic activity">
    <reaction evidence="12 13">
        <text>5-O-(1-carboxyvinyl)-3-phosphoshikimate = chorismate + phosphate</text>
        <dbReference type="Rhea" id="RHEA:21020"/>
        <dbReference type="ChEBI" id="CHEBI:29748"/>
        <dbReference type="ChEBI" id="CHEBI:43474"/>
        <dbReference type="ChEBI" id="CHEBI:57701"/>
        <dbReference type="EC" id="4.2.3.5"/>
    </reaction>
</comment>
<dbReference type="InterPro" id="IPR020541">
    <property type="entry name" value="Chorismate_synthase_CS"/>
</dbReference>
<evidence type="ECO:0000256" key="1">
    <source>
        <dbReference type="ARBA" id="ARBA00005044"/>
    </source>
</evidence>
<keyword evidence="5 12" id="KW-0028">Amino-acid biosynthesis</keyword>
<evidence type="ECO:0000256" key="5">
    <source>
        <dbReference type="ARBA" id="ARBA00022605"/>
    </source>
</evidence>
<protein>
    <recommendedName>
        <fullName evidence="4 12">Chorismate synthase</fullName>
        <shortName evidence="12">CS</shortName>
        <ecNumber evidence="4 12">4.2.3.5</ecNumber>
    </recommendedName>
    <alternativeName>
        <fullName evidence="12">5-enolpyruvylshikimate-3-phosphate phospholyase</fullName>
    </alternativeName>
</protein>
<dbReference type="EC" id="4.2.3.5" evidence="4 12"/>
<reference evidence="14 15" key="1">
    <citation type="journal article" date="2015" name="Genome Announc.">
        <title>Expanding the biotechnology potential of lactobacilli through comparative genomics of 213 strains and associated genera.</title>
        <authorList>
            <person name="Sun Z."/>
            <person name="Harris H.M."/>
            <person name="McCann A."/>
            <person name="Guo C."/>
            <person name="Argimon S."/>
            <person name="Zhang W."/>
            <person name="Yang X."/>
            <person name="Jeffery I.B."/>
            <person name="Cooney J.C."/>
            <person name="Kagawa T.F."/>
            <person name="Liu W."/>
            <person name="Song Y."/>
            <person name="Salvetti E."/>
            <person name="Wrobel A."/>
            <person name="Rasinkangas P."/>
            <person name="Parkhill J."/>
            <person name="Rea M.C."/>
            <person name="O'Sullivan O."/>
            <person name="Ritari J."/>
            <person name="Douillard F.P."/>
            <person name="Paul Ross R."/>
            <person name="Yang R."/>
            <person name="Briner A.E."/>
            <person name="Felis G.E."/>
            <person name="de Vos W.M."/>
            <person name="Barrangou R."/>
            <person name="Klaenhammer T.R."/>
            <person name="Caufield P.W."/>
            <person name="Cui Y."/>
            <person name="Zhang H."/>
            <person name="O'Toole P.W."/>
        </authorList>
    </citation>
    <scope>NUCLEOTIDE SEQUENCE [LARGE SCALE GENOMIC DNA]</scope>
    <source>
        <strain evidence="14 15">DSM 12744</strain>
    </source>
</reference>